<proteinExistence type="predicted"/>
<organism evidence="1 2">
    <name type="scientific">Daphnia magna</name>
    <dbReference type="NCBI Taxonomy" id="35525"/>
    <lineage>
        <taxon>Eukaryota</taxon>
        <taxon>Metazoa</taxon>
        <taxon>Ecdysozoa</taxon>
        <taxon>Arthropoda</taxon>
        <taxon>Crustacea</taxon>
        <taxon>Branchiopoda</taxon>
        <taxon>Diplostraca</taxon>
        <taxon>Cladocera</taxon>
        <taxon>Anomopoda</taxon>
        <taxon>Daphniidae</taxon>
        <taxon>Daphnia</taxon>
    </lineage>
</organism>
<sequence length="71" mass="8270">MLLQQSYRNLSKSVQDQKRTQILEPVPGPGYIALYPVYSDFCPDFYRESYGTTTRIDSQQCNSATPQTYFY</sequence>
<evidence type="ECO:0000313" key="1">
    <source>
        <dbReference type="EMBL" id="KAK4015537.1"/>
    </source>
</evidence>
<name>A0ABQ9ZRK6_9CRUS</name>
<accession>A0ABQ9ZRK6</accession>
<protein>
    <submittedName>
        <fullName evidence="1">Uncharacterized protein</fullName>
    </submittedName>
</protein>
<reference evidence="1 2" key="1">
    <citation type="journal article" date="2023" name="Nucleic Acids Res.">
        <title>The hologenome of Daphnia magna reveals possible DNA methylation and microbiome-mediated evolution of the host genome.</title>
        <authorList>
            <person name="Chaturvedi A."/>
            <person name="Li X."/>
            <person name="Dhandapani V."/>
            <person name="Marshall H."/>
            <person name="Kissane S."/>
            <person name="Cuenca-Cambronero M."/>
            <person name="Asole G."/>
            <person name="Calvet F."/>
            <person name="Ruiz-Romero M."/>
            <person name="Marangio P."/>
            <person name="Guigo R."/>
            <person name="Rago D."/>
            <person name="Mirbahai L."/>
            <person name="Eastwood N."/>
            <person name="Colbourne J.K."/>
            <person name="Zhou J."/>
            <person name="Mallon E."/>
            <person name="Orsini L."/>
        </authorList>
    </citation>
    <scope>NUCLEOTIDE SEQUENCE [LARGE SCALE GENOMIC DNA]</scope>
    <source>
        <strain evidence="1">LRV0_1</strain>
    </source>
</reference>
<keyword evidence="2" id="KW-1185">Reference proteome</keyword>
<comment type="caution">
    <text evidence="1">The sequence shown here is derived from an EMBL/GenBank/DDBJ whole genome shotgun (WGS) entry which is preliminary data.</text>
</comment>
<dbReference type="Proteomes" id="UP001234178">
    <property type="component" value="Unassembled WGS sequence"/>
</dbReference>
<evidence type="ECO:0000313" key="2">
    <source>
        <dbReference type="Proteomes" id="UP001234178"/>
    </source>
</evidence>
<dbReference type="EMBL" id="JAOYFB010000005">
    <property type="protein sequence ID" value="KAK4015537.1"/>
    <property type="molecule type" value="Genomic_DNA"/>
</dbReference>
<gene>
    <name evidence="1" type="ORF">OUZ56_030511</name>
</gene>